<organism evidence="3 4">
    <name type="scientific">Caulobacter mirabilis</name>
    <dbReference type="NCBI Taxonomy" id="69666"/>
    <lineage>
        <taxon>Bacteria</taxon>
        <taxon>Pseudomonadati</taxon>
        <taxon>Pseudomonadota</taxon>
        <taxon>Alphaproteobacteria</taxon>
        <taxon>Caulobacterales</taxon>
        <taxon>Caulobacteraceae</taxon>
        <taxon>Caulobacter</taxon>
    </lineage>
</organism>
<reference evidence="3 4" key="1">
    <citation type="submission" date="2017-10" db="EMBL/GenBank/DDBJ databases">
        <title>Genome sequence of Caulobacter mirabilis FWC38.</title>
        <authorList>
            <person name="Fiebig A."/>
            <person name="Crosson S."/>
        </authorList>
    </citation>
    <scope>NUCLEOTIDE SEQUENCE [LARGE SCALE GENOMIC DNA]</scope>
    <source>
        <strain evidence="3 4">FWC 38</strain>
    </source>
</reference>
<dbReference type="InterPro" id="IPR003791">
    <property type="entry name" value="UPF0178"/>
</dbReference>
<dbReference type="Proteomes" id="UP000228945">
    <property type="component" value="Chromosome"/>
</dbReference>
<evidence type="ECO:0000313" key="3">
    <source>
        <dbReference type="EMBL" id="ATQ42531.1"/>
    </source>
</evidence>
<dbReference type="Pfam" id="PF02639">
    <property type="entry name" value="DUF188"/>
    <property type="match status" value="1"/>
</dbReference>
<keyword evidence="4" id="KW-1185">Reference proteome</keyword>
<evidence type="ECO:0000256" key="2">
    <source>
        <dbReference type="HAMAP-Rule" id="MF_00489"/>
    </source>
</evidence>
<sequence length="154" mass="16795">MSDPIRIYVDADACPVKDETYKVAARYGLKTFVVSNSFMMVPASPLIERVIVDAGPDVADDWIAERAKPGDVVVTNDIPLADRALKAGAAAIKPNGQPFTLDSIGSALAQRSIMEHIRSTGEITGGPRPFDRADRSRFLQALDEAIQKSRRARR</sequence>
<proteinExistence type="inferred from homology"/>
<dbReference type="KEGG" id="cmb:CSW64_08975"/>
<dbReference type="PANTHER" id="PTHR35146">
    <property type="entry name" value="UPF0178 PROTEIN YAII"/>
    <property type="match status" value="1"/>
</dbReference>
<comment type="similarity">
    <text evidence="1 2">Belongs to the UPF0178 family.</text>
</comment>
<dbReference type="RefSeq" id="WP_099621788.1">
    <property type="nucleotide sequence ID" value="NZ_CP024201.1"/>
</dbReference>
<dbReference type="CDD" id="cd18720">
    <property type="entry name" value="PIN_YqxD-like"/>
    <property type="match status" value="1"/>
</dbReference>
<dbReference type="EMBL" id="CP024201">
    <property type="protein sequence ID" value="ATQ42531.1"/>
    <property type="molecule type" value="Genomic_DNA"/>
</dbReference>
<evidence type="ECO:0000256" key="1">
    <source>
        <dbReference type="ARBA" id="ARBA00008522"/>
    </source>
</evidence>
<accession>A0A2D2AX30</accession>
<dbReference type="OrthoDB" id="9798918at2"/>
<name>A0A2D2AX30_9CAUL</name>
<dbReference type="HAMAP" id="MF_00489">
    <property type="entry name" value="UPF0178"/>
    <property type="match status" value="1"/>
</dbReference>
<protein>
    <recommendedName>
        <fullName evidence="2">UPF0178 protein CSW64_08975</fullName>
    </recommendedName>
</protein>
<dbReference type="AlphaFoldDB" id="A0A2D2AX30"/>
<evidence type="ECO:0000313" key="4">
    <source>
        <dbReference type="Proteomes" id="UP000228945"/>
    </source>
</evidence>
<dbReference type="NCBIfam" id="NF001095">
    <property type="entry name" value="PRK00124.1"/>
    <property type="match status" value="1"/>
</dbReference>
<gene>
    <name evidence="3" type="ORF">CSW64_08975</name>
</gene>
<dbReference type="PANTHER" id="PTHR35146:SF1">
    <property type="entry name" value="UPF0178 PROTEIN YAII"/>
    <property type="match status" value="1"/>
</dbReference>